<comment type="subcellular location">
    <subcellularLocation>
        <location evidence="1">Golgi apparatus membrane</location>
        <topology evidence="1">Peripheral membrane protein</topology>
    </subcellularLocation>
</comment>
<evidence type="ECO:0000256" key="2">
    <source>
        <dbReference type="ARBA" id="ARBA00006653"/>
    </source>
</evidence>
<evidence type="ECO:0000256" key="3">
    <source>
        <dbReference type="ARBA" id="ARBA00020978"/>
    </source>
</evidence>
<evidence type="ECO:0000313" key="8">
    <source>
        <dbReference type="EMBL" id="CAD6190836.1"/>
    </source>
</evidence>
<organism evidence="8 9">
    <name type="scientific">Caenorhabditis auriculariae</name>
    <dbReference type="NCBI Taxonomy" id="2777116"/>
    <lineage>
        <taxon>Eukaryota</taxon>
        <taxon>Metazoa</taxon>
        <taxon>Ecdysozoa</taxon>
        <taxon>Nematoda</taxon>
        <taxon>Chromadorea</taxon>
        <taxon>Rhabditida</taxon>
        <taxon>Rhabditina</taxon>
        <taxon>Rhabditomorpha</taxon>
        <taxon>Rhabditoidea</taxon>
        <taxon>Rhabditidae</taxon>
        <taxon>Peloderinae</taxon>
        <taxon>Caenorhabditis</taxon>
    </lineage>
</organism>
<dbReference type="GO" id="GO:0015031">
    <property type="term" value="P:protein transport"/>
    <property type="evidence" value="ECO:0007669"/>
    <property type="project" value="UniProtKB-KW"/>
</dbReference>
<dbReference type="GO" id="GO:0017119">
    <property type="term" value="C:Golgi transport complex"/>
    <property type="evidence" value="ECO:0007669"/>
    <property type="project" value="InterPro"/>
</dbReference>
<proteinExistence type="inferred from homology"/>
<dbReference type="OrthoDB" id="46189at2759"/>
<dbReference type="Proteomes" id="UP000835052">
    <property type="component" value="Unassembled WGS sequence"/>
</dbReference>
<keyword evidence="6" id="KW-0333">Golgi apparatus</keyword>
<evidence type="ECO:0000256" key="6">
    <source>
        <dbReference type="ARBA" id="ARBA00023034"/>
    </source>
</evidence>
<keyword evidence="5" id="KW-0653">Protein transport</keyword>
<dbReference type="AlphaFoldDB" id="A0A8S1H3L8"/>
<name>A0A8S1H3L8_9PELO</name>
<dbReference type="PANTHER" id="PTHR31658:SF0">
    <property type="entry name" value="CONSERVED OLIGOMERIC GOLGI COMPLEX SUBUNIT 1"/>
    <property type="match status" value="1"/>
</dbReference>
<keyword evidence="4" id="KW-0813">Transport</keyword>
<dbReference type="EMBL" id="CAJGYM010000018">
    <property type="protein sequence ID" value="CAD6190836.1"/>
    <property type="molecule type" value="Genomic_DNA"/>
</dbReference>
<dbReference type="GO" id="GO:0000139">
    <property type="term" value="C:Golgi membrane"/>
    <property type="evidence" value="ECO:0007669"/>
    <property type="project" value="UniProtKB-SubCell"/>
</dbReference>
<comment type="caution">
    <text evidence="8">The sequence shown here is derived from an EMBL/GenBank/DDBJ whole genome shotgun (WGS) entry which is preliminary data.</text>
</comment>
<protein>
    <recommendedName>
        <fullName evidence="3">Conserved oligomeric Golgi complex subunit 1</fullName>
    </recommendedName>
</protein>
<accession>A0A8S1H3L8</accession>
<dbReference type="Pfam" id="PF08700">
    <property type="entry name" value="VPS51_Exo84_N"/>
    <property type="match status" value="1"/>
</dbReference>
<keyword evidence="9" id="KW-1185">Reference proteome</keyword>
<dbReference type="PANTHER" id="PTHR31658">
    <property type="entry name" value="CONSERVED OLIGOMERIC GOLGI COMPLEX SUBUNIT 1"/>
    <property type="match status" value="1"/>
</dbReference>
<gene>
    <name evidence="8" type="ORF">CAUJ_LOCUS6755</name>
</gene>
<reference evidence="8" key="1">
    <citation type="submission" date="2020-10" db="EMBL/GenBank/DDBJ databases">
        <authorList>
            <person name="Kikuchi T."/>
        </authorList>
    </citation>
    <scope>NUCLEOTIDE SEQUENCE</scope>
    <source>
        <strain evidence="8">NKZ352</strain>
    </source>
</reference>
<keyword evidence="7" id="KW-0472">Membrane</keyword>
<evidence type="ECO:0000256" key="7">
    <source>
        <dbReference type="ARBA" id="ARBA00023136"/>
    </source>
</evidence>
<evidence type="ECO:0000313" key="9">
    <source>
        <dbReference type="Proteomes" id="UP000835052"/>
    </source>
</evidence>
<comment type="similarity">
    <text evidence="2">Belongs to the COG1 family.</text>
</comment>
<evidence type="ECO:0000256" key="5">
    <source>
        <dbReference type="ARBA" id="ARBA00022927"/>
    </source>
</evidence>
<sequence length="554" mass="63324">MDVDRLMRDRTVEELENIQANLEKEMEGKREGLREMVGRRYRDVLEASSEVRNVCDLAEKLAAEVANARTTHLPSHIKTGSRDEQRASERFYALHYLLANIGDNDELDDAFAMLLVEFLHKQLVTHHSSSKIYKAACAFTNRIVSTRSQLEEDLVETLGEVSRSDWVINQLAGIAILQFKDLDNLLEIYLQKRHEYIVRLINDSSSILSIVEEIKKTLSVVEEVFLLGELQHVIQSISNGHYRSELIGDMCFDQAFHFERVIREDVEKIVRGIRERKTSVAVSGQRIQDACTAWIEKVCAVTHPVVAEVCEYYENTDQVIELLQAISNSLKQDWPRVGPSNIAYERLLQTVVLDKLKELLNQWVEKIEKKVRHDVSQINDGPSTSVFDERAYRLNSSAHIGVSNGLVACVKNIWLELEKIGDKCSQYETICSSMNDYTSAASLKSCLADLVHAFLMRLCDENEQKLETPWKKELSRARLALALVHSDASLACSLLDKDSRRINAVNQRLHSVVEHSLGLVYHIDKSVERRLLVLENQQVGERIDMWKMTRFSGT</sequence>
<dbReference type="GO" id="GO:0006891">
    <property type="term" value="P:intra-Golgi vesicle-mediated transport"/>
    <property type="evidence" value="ECO:0007669"/>
    <property type="project" value="InterPro"/>
</dbReference>
<evidence type="ECO:0000256" key="4">
    <source>
        <dbReference type="ARBA" id="ARBA00022448"/>
    </source>
</evidence>
<dbReference type="InterPro" id="IPR033370">
    <property type="entry name" value="COG1"/>
</dbReference>
<evidence type="ECO:0000256" key="1">
    <source>
        <dbReference type="ARBA" id="ARBA00004395"/>
    </source>
</evidence>